<dbReference type="Pfam" id="PF04055">
    <property type="entry name" value="Radical_SAM"/>
    <property type="match status" value="1"/>
</dbReference>
<dbReference type="SUPFAM" id="SSF50978">
    <property type="entry name" value="WD40 repeat-like"/>
    <property type="match status" value="1"/>
</dbReference>
<evidence type="ECO:0000313" key="9">
    <source>
        <dbReference type="EMBL" id="OGM07588.1"/>
    </source>
</evidence>
<evidence type="ECO:0000256" key="6">
    <source>
        <dbReference type="ARBA" id="ARBA00023014"/>
    </source>
</evidence>
<sequence>MNNDWIDYVIKNKEYIIFTSGGRFFIFFARYSSLLELDKNECFEGGLSNFRLKADFLKKLDALAECPGSSGALNNIISNKTLLKNYNGGLRPAASALNLDLTPLCNLDCVYCYAKGGDYETQERTMSVETVRSAVIEAAGAGTLDRSRKFRFEFFGGEPFLNRRVIEETLEFERAESSLFERENDQSGARKVSANPVINRISTNLTVFDDNILKTLTEGDFIVSISIDGTGATQNAQRPYKNGGGSYDDIVENVGKLKKAAPNIKTVARMTVYSSPERFLDELKEIVALNLFDYCSVYCAATDDKGGGDLAVSSEFISSYKRMAAEYGWLLSIEGNIFKGCLELNRYIRYLTDASFTANHCRAGRGYFTLAPDGSVYPCHRLIGKAGFKIEGGLKNISAADSAWRASVDERETCSACPLRYICGGGCKQEALVTGGSLLSANLKICDFANLLFESALIAIANAGAENLKKAVPSSDELSDLFVLCGRDTIKSDPDAQKSLREILIGYICVSGLVMFLISFLASLAFSAVSFFPLFCKASPASACPGTNEPWHELSIESMGTTYLEAGYFTSYGEADGLAAKSVKCLAWSQKRKLLFIGSKENGVILFDGKYFSPLVTVPPLPSPNILSICYSAADDRLLVGTNAGLAIVSGPAPNSSAAAAVVNLKNSDILSDTIYSLACDTGGTVYAGTDHGFFTVFSGTLRKVANKTSTGVELGRVNSIYAGANNQIYIATDLAVLKTSDCNKFEPDDLATGNRANGATKISKLTVPAPAGPDTAEIKIDEDIAFSSSLGLTISTAGGRAVNLGVNEGLPENWVSCFGCDSYAQEANKAQINVDARLAGKKSDDEPFDADALMKKLSKFASPDTQITREGDSVILKTRDMQSLLGNVDFVAVNDAYNLFNLIQKVPAPKNPALESLKSGLWIGTNNSGLAVYNGSEFVVFNKDNSPLTSNRITDILCCPEFVYIATDGGGLVRYGQYDAPSPGAEVEKILNGKQEFIKAYGSDIYMGGKSGLYHYNLIDSTCEIMPEKPELKNLRSFCADDKGVFYLASGDAGVVKLSGKYKDPKTNKYRFTSLATVSKKDGTPGGACSCVYYIENKGVIAGFSEISCKTSEKCVIISPDGKIAAYAPQGGATSADYDTTQPTLAAPAAFLALDESVITGLGEGGSNALVFFSGSLWQYMTTPLSCVFARIDSINRGRGGEIYIAGDSGAAVFNGREWKRIDNNGGVAITDSVCAMKDTLSDGVWILKKHASGTNIAQSSVLTYGSKNVSYSKVLEGTGVSFAQLDPYIFVATTKGVYKIKKK</sequence>
<dbReference type="InterPro" id="IPR023867">
    <property type="entry name" value="Sulphatase_maturase_rSAM"/>
</dbReference>
<dbReference type="Gene3D" id="2.130.10.10">
    <property type="entry name" value="YVTN repeat-like/Quinoprotein amine dehydrogenase"/>
    <property type="match status" value="2"/>
</dbReference>
<evidence type="ECO:0000256" key="4">
    <source>
        <dbReference type="ARBA" id="ARBA00022723"/>
    </source>
</evidence>
<protein>
    <recommendedName>
        <fullName evidence="8">Radical SAM core domain-containing protein</fullName>
    </recommendedName>
</protein>
<dbReference type="PANTHER" id="PTHR43273:SF8">
    <property type="entry name" value="RADICAL SAM DOMAIN PROTEIN"/>
    <property type="match status" value="1"/>
</dbReference>
<dbReference type="InterPro" id="IPR000385">
    <property type="entry name" value="MoaA_NifB_PqqE_Fe-S-bd_CS"/>
</dbReference>
<keyword evidence="6" id="KW-0411">Iron-sulfur</keyword>
<dbReference type="SFLD" id="SFLDG01384">
    <property type="entry name" value="thioether_bond_formation_requi"/>
    <property type="match status" value="1"/>
</dbReference>
<organism evidence="9 10">
    <name type="scientific">Candidatus Wallbacteria bacterium GWC2_49_35</name>
    <dbReference type="NCBI Taxonomy" id="1817813"/>
    <lineage>
        <taxon>Bacteria</taxon>
        <taxon>Candidatus Walliibacteriota</taxon>
    </lineage>
</organism>
<reference evidence="9 10" key="1">
    <citation type="journal article" date="2016" name="Nat. Commun.">
        <title>Thousands of microbial genomes shed light on interconnected biogeochemical processes in an aquifer system.</title>
        <authorList>
            <person name="Anantharaman K."/>
            <person name="Brown C.T."/>
            <person name="Hug L.A."/>
            <person name="Sharon I."/>
            <person name="Castelle C.J."/>
            <person name="Probst A.J."/>
            <person name="Thomas B.C."/>
            <person name="Singh A."/>
            <person name="Wilkins M.J."/>
            <person name="Karaoz U."/>
            <person name="Brodie E.L."/>
            <person name="Williams K.H."/>
            <person name="Hubbard S.S."/>
            <person name="Banfield J.F."/>
        </authorList>
    </citation>
    <scope>NUCLEOTIDE SEQUENCE [LARGE SCALE GENOMIC DNA]</scope>
</reference>
<dbReference type="GO" id="GO:0051539">
    <property type="term" value="F:4 iron, 4 sulfur cluster binding"/>
    <property type="evidence" value="ECO:0007669"/>
    <property type="project" value="UniProtKB-KW"/>
</dbReference>
<keyword evidence="7" id="KW-1133">Transmembrane helix</keyword>
<dbReference type="InterPro" id="IPR015943">
    <property type="entry name" value="WD40/YVTN_repeat-like_dom_sf"/>
</dbReference>
<name>A0A1F7WZN5_9BACT</name>
<dbReference type="Proteomes" id="UP000178735">
    <property type="component" value="Unassembled WGS sequence"/>
</dbReference>
<dbReference type="EMBL" id="MGFH01000040">
    <property type="protein sequence ID" value="OGM07588.1"/>
    <property type="molecule type" value="Genomic_DNA"/>
</dbReference>
<keyword evidence="3" id="KW-0949">S-adenosyl-L-methionine</keyword>
<evidence type="ECO:0000256" key="5">
    <source>
        <dbReference type="ARBA" id="ARBA00023004"/>
    </source>
</evidence>
<evidence type="ECO:0000256" key="2">
    <source>
        <dbReference type="ARBA" id="ARBA00022485"/>
    </source>
</evidence>
<keyword evidence="2" id="KW-0004">4Fe-4S</keyword>
<dbReference type="SFLD" id="SFLDS00029">
    <property type="entry name" value="Radical_SAM"/>
    <property type="match status" value="1"/>
</dbReference>
<keyword evidence="7" id="KW-0812">Transmembrane</keyword>
<dbReference type="InterPro" id="IPR013785">
    <property type="entry name" value="Aldolase_TIM"/>
</dbReference>
<dbReference type="PANTHER" id="PTHR43273">
    <property type="entry name" value="ANAEROBIC SULFATASE-MATURATING ENZYME HOMOLOG ASLB-RELATED"/>
    <property type="match status" value="1"/>
</dbReference>
<dbReference type="GO" id="GO:0016491">
    <property type="term" value="F:oxidoreductase activity"/>
    <property type="evidence" value="ECO:0007669"/>
    <property type="project" value="InterPro"/>
</dbReference>
<evidence type="ECO:0000256" key="3">
    <source>
        <dbReference type="ARBA" id="ARBA00022691"/>
    </source>
</evidence>
<dbReference type="SUPFAM" id="SSF102114">
    <property type="entry name" value="Radical SAM enzymes"/>
    <property type="match status" value="1"/>
</dbReference>
<dbReference type="GO" id="GO:0046872">
    <property type="term" value="F:metal ion binding"/>
    <property type="evidence" value="ECO:0007669"/>
    <property type="project" value="UniProtKB-KW"/>
</dbReference>
<dbReference type="InterPro" id="IPR058240">
    <property type="entry name" value="rSAM_sf"/>
</dbReference>
<keyword evidence="7" id="KW-0472">Membrane</keyword>
<dbReference type="PROSITE" id="PS01305">
    <property type="entry name" value="MOAA_NIFB_PQQE"/>
    <property type="match status" value="1"/>
</dbReference>
<evidence type="ECO:0000256" key="7">
    <source>
        <dbReference type="SAM" id="Phobius"/>
    </source>
</evidence>
<keyword evidence="4" id="KW-0479">Metal-binding</keyword>
<dbReference type="SFLD" id="SFLDG01067">
    <property type="entry name" value="SPASM/twitch_domain_containing"/>
    <property type="match status" value="1"/>
</dbReference>
<dbReference type="CDD" id="cd01335">
    <property type="entry name" value="Radical_SAM"/>
    <property type="match status" value="1"/>
</dbReference>
<feature type="transmembrane region" description="Helical" evidence="7">
    <location>
        <begin position="504"/>
        <end position="535"/>
    </location>
</feature>
<comment type="cofactor">
    <cofactor evidence="1">
        <name>[4Fe-4S] cluster</name>
        <dbReference type="ChEBI" id="CHEBI:49883"/>
    </cofactor>
</comment>
<dbReference type="Gene3D" id="3.20.20.70">
    <property type="entry name" value="Aldolase class I"/>
    <property type="match status" value="1"/>
</dbReference>
<feature type="domain" description="Radical SAM core" evidence="8">
    <location>
        <begin position="91"/>
        <end position="342"/>
    </location>
</feature>
<evidence type="ECO:0000256" key="1">
    <source>
        <dbReference type="ARBA" id="ARBA00001966"/>
    </source>
</evidence>
<comment type="caution">
    <text evidence="9">The sequence shown here is derived from an EMBL/GenBank/DDBJ whole genome shotgun (WGS) entry which is preliminary data.</text>
</comment>
<proteinExistence type="predicted"/>
<dbReference type="InterPro" id="IPR023885">
    <property type="entry name" value="4Fe4S-binding_SPASM_dom"/>
</dbReference>
<dbReference type="InterPro" id="IPR036322">
    <property type="entry name" value="WD40_repeat_dom_sf"/>
</dbReference>
<dbReference type="InterPro" id="IPR007197">
    <property type="entry name" value="rSAM"/>
</dbReference>
<dbReference type="SFLD" id="SFLDG01386">
    <property type="entry name" value="main_SPASM_domain-containing"/>
    <property type="match status" value="1"/>
</dbReference>
<keyword evidence="5" id="KW-0408">Iron</keyword>
<evidence type="ECO:0000259" key="8">
    <source>
        <dbReference type="PROSITE" id="PS51918"/>
    </source>
</evidence>
<accession>A0A1F7WZN5</accession>
<dbReference type="PROSITE" id="PS51918">
    <property type="entry name" value="RADICAL_SAM"/>
    <property type="match status" value="1"/>
</dbReference>
<gene>
    <name evidence="9" type="ORF">A2008_01050</name>
</gene>
<dbReference type="STRING" id="1817813.A2008_01050"/>
<evidence type="ECO:0000313" key="10">
    <source>
        <dbReference type="Proteomes" id="UP000178735"/>
    </source>
</evidence>
<dbReference type="NCBIfam" id="TIGR04085">
    <property type="entry name" value="rSAM_more_4Fe4S"/>
    <property type="match status" value="1"/>
</dbReference>